<comment type="pathway">
    <text evidence="2">Amino-sugar metabolism; 1,6-anhydro-N-acetylmuramate degradation.</text>
</comment>
<dbReference type="InterPro" id="IPR043129">
    <property type="entry name" value="ATPase_NBD"/>
</dbReference>
<keyword evidence="1 2" id="KW-0119">Carbohydrate metabolism</keyword>
<evidence type="ECO:0000256" key="1">
    <source>
        <dbReference type="ARBA" id="ARBA00023277"/>
    </source>
</evidence>
<evidence type="ECO:0000313" key="4">
    <source>
        <dbReference type="Proteomes" id="UP001326613"/>
    </source>
</evidence>
<sequence length="347" mass="38432">MSGTALDGVDAALIETDGEYYFKRIANFHLFYPAEFQARLKLLIETKNNWLQLEHELTIYHINCVLALLDRERIPANQIAVIGFHGQTIYHNPAQGITWQIGNPHLLAQRTKINVVSDFRRRDIACAGQGAPLVPIFHQCLMQNEIKPVAVLNIGGVANVTYIDESMLLAFDTGPGNALINDAMLRYYNKLYDEDGITAKNGVVQQQIVSSLLDDEFFAELPPKSLDRNYFSKNEQLFNHLDPADVIATLTKFTVSSIVAGLKHLPAMPEKIYVCGGGVHNSAILTGLRAEIGDIVFNIKTLGLDADFIEAQAFAYLAVRNLKQLPSTFPSTTAVNQETLSGVLFLV</sequence>
<dbReference type="InterPro" id="IPR005338">
    <property type="entry name" value="Anhydro_N_Ac-Mur_kinase"/>
</dbReference>
<reference evidence="3 4" key="1">
    <citation type="submission" date="2022-10" db="EMBL/GenBank/DDBJ databases">
        <title>Host association and intracellularity evolved multiple times independently in the Rickettsiales.</title>
        <authorList>
            <person name="Castelli M."/>
            <person name="Nardi T."/>
            <person name="Gammuto L."/>
            <person name="Bellinzona G."/>
            <person name="Sabaneyeva E."/>
            <person name="Potekhin A."/>
            <person name="Serra V."/>
            <person name="Petroni G."/>
            <person name="Sassera D."/>
        </authorList>
    </citation>
    <scope>NUCLEOTIDE SEQUENCE [LARGE SCALE GENOMIC DNA]</scope>
    <source>
        <strain evidence="3 4">Kr 154-4</strain>
    </source>
</reference>
<dbReference type="EMBL" id="CP112932">
    <property type="protein sequence ID" value="WPY01402.1"/>
    <property type="molecule type" value="Genomic_DNA"/>
</dbReference>
<dbReference type="GO" id="GO:0016301">
    <property type="term" value="F:kinase activity"/>
    <property type="evidence" value="ECO:0007669"/>
    <property type="project" value="UniProtKB-KW"/>
</dbReference>
<dbReference type="Pfam" id="PF03702">
    <property type="entry name" value="AnmK"/>
    <property type="match status" value="1"/>
</dbReference>
<keyword evidence="2" id="KW-0547">Nucleotide-binding</keyword>
<keyword evidence="2" id="KW-0067">ATP-binding</keyword>
<comment type="catalytic activity">
    <reaction evidence="2">
        <text>1,6-anhydro-N-acetyl-beta-muramate + ATP + H2O = N-acetyl-D-muramate 6-phosphate + ADP + H(+)</text>
        <dbReference type="Rhea" id="RHEA:24952"/>
        <dbReference type="ChEBI" id="CHEBI:15377"/>
        <dbReference type="ChEBI" id="CHEBI:15378"/>
        <dbReference type="ChEBI" id="CHEBI:30616"/>
        <dbReference type="ChEBI" id="CHEBI:58690"/>
        <dbReference type="ChEBI" id="CHEBI:58722"/>
        <dbReference type="ChEBI" id="CHEBI:456216"/>
        <dbReference type="EC" id="2.7.1.170"/>
    </reaction>
</comment>
<dbReference type="EC" id="2.7.1.170" evidence="2"/>
<comment type="pathway">
    <text evidence="2">Cell wall biogenesis; peptidoglycan recycling.</text>
</comment>
<proteinExistence type="inferred from homology"/>
<dbReference type="Proteomes" id="UP001326613">
    <property type="component" value="Chromosome"/>
</dbReference>
<dbReference type="PANTHER" id="PTHR30605">
    <property type="entry name" value="ANHYDRO-N-ACETYLMURAMIC ACID KINASE"/>
    <property type="match status" value="1"/>
</dbReference>
<evidence type="ECO:0000256" key="2">
    <source>
        <dbReference type="HAMAP-Rule" id="MF_01270"/>
    </source>
</evidence>
<comment type="similarity">
    <text evidence="2">Belongs to the anhydro-N-acetylmuramic acid kinase family.</text>
</comment>
<feature type="binding site" evidence="2">
    <location>
        <begin position="3"/>
        <end position="10"/>
    </location>
    <ligand>
        <name>ATP</name>
        <dbReference type="ChEBI" id="CHEBI:30616"/>
    </ligand>
</feature>
<dbReference type="Gene3D" id="3.30.420.40">
    <property type="match status" value="2"/>
</dbReference>
<name>A0ABZ0UXP9_9RICK</name>
<dbReference type="SUPFAM" id="SSF53067">
    <property type="entry name" value="Actin-like ATPase domain"/>
    <property type="match status" value="1"/>
</dbReference>
<keyword evidence="2 3" id="KW-0418">Kinase</keyword>
<dbReference type="HAMAP" id="MF_01270">
    <property type="entry name" value="AnhMurNAc_kinase"/>
    <property type="match status" value="1"/>
</dbReference>
<dbReference type="NCBIfam" id="NF007141">
    <property type="entry name" value="PRK09585.1-5"/>
    <property type="match status" value="1"/>
</dbReference>
<dbReference type="PANTHER" id="PTHR30605:SF0">
    <property type="entry name" value="ANHYDRO-N-ACETYLMURAMIC ACID KINASE"/>
    <property type="match status" value="1"/>
</dbReference>
<protein>
    <recommendedName>
        <fullName evidence="2">Anhydro-N-acetylmuramic acid kinase</fullName>
        <ecNumber evidence="2">2.7.1.170</ecNumber>
    </recommendedName>
    <alternativeName>
        <fullName evidence="2">AnhMurNAc kinase</fullName>
    </alternativeName>
</protein>
<comment type="function">
    <text evidence="2">Catalyzes the specific phosphorylation of 1,6-anhydro-N-acetylmuramic acid (anhMurNAc) with the simultaneous cleavage of the 1,6-anhydro ring, generating MurNAc-6-P. Is required for the utilization of anhMurNAc either imported from the medium or derived from its own cell wall murein, and thus plays a role in cell wall recycling.</text>
</comment>
<evidence type="ECO:0000313" key="3">
    <source>
        <dbReference type="EMBL" id="WPY01402.1"/>
    </source>
</evidence>
<accession>A0ABZ0UXP9</accession>
<keyword evidence="2" id="KW-0808">Transferase</keyword>
<gene>
    <name evidence="2" type="primary">anmK</name>
    <name evidence="3" type="ORF">Trichorick_01314</name>
</gene>
<organism evidence="3 4">
    <name type="scientific">Candidatus Trichorickettsia mobilis</name>
    <dbReference type="NCBI Taxonomy" id="1346319"/>
    <lineage>
        <taxon>Bacteria</taxon>
        <taxon>Pseudomonadati</taxon>
        <taxon>Pseudomonadota</taxon>
        <taxon>Alphaproteobacteria</taxon>
        <taxon>Rickettsiales</taxon>
        <taxon>Rickettsiaceae</taxon>
        <taxon>Rickettsieae</taxon>
        <taxon>Candidatus Trichorickettsia</taxon>
    </lineage>
</organism>
<keyword evidence="4" id="KW-1185">Reference proteome</keyword>